<dbReference type="InterPro" id="IPR025535">
    <property type="entry name" value="DUF4421"/>
</dbReference>
<gene>
    <name evidence="1" type="ORF">FUA23_01150</name>
</gene>
<proteinExistence type="predicted"/>
<dbReference type="AlphaFoldDB" id="A0A5C7G1J9"/>
<sequence>MRFLFIFVLVYFFGSTQLFAQRDSSFIEHFSNQARINTGFRYRDRSLEFVTSSGEELKLENEVLAFRIGGRYKFASYTFSIPVADLSAGANEEKGKNLGLGLTLFLRQHLLSGSFRSTKGFSSIAPDGERTFREDVDLFSATLYGFHVFNHKRFSLRSSFKQRDRQLKSYGSFLGGALFDRRLLTSDGLLVPLENGEEEWLTRLAQTKIGLGVGYAHTFILGKRVFITPFAIVGPEFRFINTDNVSGKRKTDNLRISPRLRGYLAIGWNGDKTAVSLNTLYFPGLDITENLDTRFDNFTVELRVTCRLQHSAAHKKKN</sequence>
<dbReference type="Proteomes" id="UP000321907">
    <property type="component" value="Unassembled WGS sequence"/>
</dbReference>
<accession>A0A5C7G1J9</accession>
<dbReference type="EMBL" id="VOXD01000001">
    <property type="protein sequence ID" value="TXF91822.1"/>
    <property type="molecule type" value="Genomic_DNA"/>
</dbReference>
<keyword evidence="2" id="KW-1185">Reference proteome</keyword>
<reference evidence="1 2" key="1">
    <citation type="submission" date="2019-08" db="EMBL/GenBank/DDBJ databases">
        <title>Lewinella sp. strain SSH13 Genome sequencing and assembly.</title>
        <authorList>
            <person name="Kim I."/>
        </authorList>
    </citation>
    <scope>NUCLEOTIDE SEQUENCE [LARGE SCALE GENOMIC DNA]</scope>
    <source>
        <strain evidence="1 2">SSH13</strain>
    </source>
</reference>
<comment type="caution">
    <text evidence="1">The sequence shown here is derived from an EMBL/GenBank/DDBJ whole genome shotgun (WGS) entry which is preliminary data.</text>
</comment>
<protein>
    <submittedName>
        <fullName evidence="1">DUF4421 domain-containing protein</fullName>
    </submittedName>
</protein>
<evidence type="ECO:0000313" key="1">
    <source>
        <dbReference type="EMBL" id="TXF91822.1"/>
    </source>
</evidence>
<dbReference type="RefSeq" id="WP_147928863.1">
    <property type="nucleotide sequence ID" value="NZ_VOXD01000001.1"/>
</dbReference>
<dbReference type="Pfam" id="PF14391">
    <property type="entry name" value="DUF4421"/>
    <property type="match status" value="1"/>
</dbReference>
<organism evidence="1 2">
    <name type="scientific">Neolewinella aurantiaca</name>
    <dbReference type="NCBI Taxonomy" id="2602767"/>
    <lineage>
        <taxon>Bacteria</taxon>
        <taxon>Pseudomonadati</taxon>
        <taxon>Bacteroidota</taxon>
        <taxon>Saprospiria</taxon>
        <taxon>Saprospirales</taxon>
        <taxon>Lewinellaceae</taxon>
        <taxon>Neolewinella</taxon>
    </lineage>
</organism>
<dbReference type="OrthoDB" id="975269at2"/>
<name>A0A5C7G1J9_9BACT</name>
<evidence type="ECO:0000313" key="2">
    <source>
        <dbReference type="Proteomes" id="UP000321907"/>
    </source>
</evidence>